<dbReference type="AlphaFoldDB" id="A0AAW8P5S4"/>
<organism evidence="2 3">
    <name type="scientific">Rhizobium redzepovicii</name>
    <dbReference type="NCBI Taxonomy" id="2867518"/>
    <lineage>
        <taxon>Bacteria</taxon>
        <taxon>Pseudomonadati</taxon>
        <taxon>Pseudomonadota</taxon>
        <taxon>Alphaproteobacteria</taxon>
        <taxon>Hyphomicrobiales</taxon>
        <taxon>Rhizobiaceae</taxon>
        <taxon>Rhizobium/Agrobacterium group</taxon>
        <taxon>Rhizobium</taxon>
    </lineage>
</organism>
<dbReference type="NCBIfam" id="NF005698">
    <property type="entry name" value="PRK07508.1"/>
    <property type="match status" value="1"/>
</dbReference>
<dbReference type="SUPFAM" id="SSF56322">
    <property type="entry name" value="ADC synthase"/>
    <property type="match status" value="1"/>
</dbReference>
<reference evidence="3" key="1">
    <citation type="submission" date="2023-07" db="EMBL/GenBank/DDBJ databases">
        <title>Genomic characterization of faba bean (Vicia faba) microsymbionts in Mexican soils.</title>
        <authorList>
            <person name="Rivera Orduna F.N."/>
            <person name="Guevara-Luna J."/>
            <person name="Yan J."/>
            <person name="Arroyo-Herrera I."/>
            <person name="Li Y."/>
            <person name="Vasquez-Murrieta M.S."/>
            <person name="Wang E.T."/>
        </authorList>
    </citation>
    <scope>NUCLEOTIDE SEQUENCE [LARGE SCALE GENOMIC DNA]</scope>
    <source>
        <strain evidence="3">CH6</strain>
    </source>
</reference>
<protein>
    <submittedName>
        <fullName evidence="2">Aminodeoxychorismate synthase component I</fullName>
        <ecNumber evidence="2">2.6.1.85</ecNumber>
    </submittedName>
</protein>
<dbReference type="RefSeq" id="WP_310807949.1">
    <property type="nucleotide sequence ID" value="NZ_JAVLSH010000007.1"/>
</dbReference>
<dbReference type="PANTHER" id="PTHR11236">
    <property type="entry name" value="AMINOBENZOATE/ANTHRANILATE SYNTHASE"/>
    <property type="match status" value="1"/>
</dbReference>
<dbReference type="EMBL" id="JAVLSH010000007">
    <property type="protein sequence ID" value="MDR9761429.1"/>
    <property type="molecule type" value="Genomic_DNA"/>
</dbReference>
<dbReference type="PANTHER" id="PTHR11236:SF50">
    <property type="entry name" value="AMINODEOXYCHORISMATE SYNTHASE COMPONENT 1"/>
    <property type="match status" value="1"/>
</dbReference>
<evidence type="ECO:0000313" key="3">
    <source>
        <dbReference type="Proteomes" id="UP001269402"/>
    </source>
</evidence>
<dbReference type="Proteomes" id="UP001269402">
    <property type="component" value="Unassembled WGS sequence"/>
</dbReference>
<gene>
    <name evidence="2" type="ORF">RJJ37_17635</name>
</gene>
<evidence type="ECO:0000259" key="1">
    <source>
        <dbReference type="Pfam" id="PF00425"/>
    </source>
</evidence>
<dbReference type="GO" id="GO:0046820">
    <property type="term" value="F:4-amino-4-deoxychorismate synthase activity"/>
    <property type="evidence" value="ECO:0007669"/>
    <property type="project" value="UniProtKB-EC"/>
</dbReference>
<dbReference type="GO" id="GO:0009396">
    <property type="term" value="P:folic acid-containing compound biosynthetic process"/>
    <property type="evidence" value="ECO:0007669"/>
    <property type="project" value="InterPro"/>
</dbReference>
<dbReference type="EC" id="2.6.1.85" evidence="2"/>
<dbReference type="NCBIfam" id="TIGR00553">
    <property type="entry name" value="pabB"/>
    <property type="match status" value="1"/>
</dbReference>
<keyword evidence="2" id="KW-0808">Transferase</keyword>
<dbReference type="InterPro" id="IPR005801">
    <property type="entry name" value="ADC_synthase"/>
</dbReference>
<keyword evidence="3" id="KW-1185">Reference proteome</keyword>
<dbReference type="InterPro" id="IPR019999">
    <property type="entry name" value="Anth_synth_I-like"/>
</dbReference>
<evidence type="ECO:0000313" key="2">
    <source>
        <dbReference type="EMBL" id="MDR9761429.1"/>
    </source>
</evidence>
<dbReference type="Gene3D" id="3.60.120.10">
    <property type="entry name" value="Anthranilate synthase"/>
    <property type="match status" value="1"/>
</dbReference>
<name>A0AAW8P5S4_9HYPH</name>
<comment type="caution">
    <text evidence="2">The sequence shown here is derived from an EMBL/GenBank/DDBJ whole genome shotgun (WGS) entry which is preliminary data.</text>
</comment>
<sequence>MSDPYILFRDDTSGQVMLFTEPAEIIVARTRDEFFAGLLRMEEAKAEGKWLAGYMAYEAGYLFEEKLASFANENRETPLLSFGVFDAPKPDTHPLAQVKQRLENEEFITAPKAAWDFPLYKERFDRLHEHLRLGDAYQANLTMPVEARWNGDPRAAFWSLIERQPVKYGALVDLGGPLILSRSPELFFRTDEEGWIETHPMKGTAKRGATAAEDAEIVEAMRRDIKTQAENRMIVDLLRNDISRITEVGTLDVPKLFDIETYPTVHQMVSHVQARLRPGLSIRDIFAALFPCGSITGAPKMRAMEILHALENAPRDAYCGAIGMISPSGAMRFSVAIRTITLFDGGRAVFNVGGGIVFDSTAEAEYEECLLKARFAVGDQWIAR</sequence>
<dbReference type="InterPro" id="IPR015890">
    <property type="entry name" value="Chorismate_C"/>
</dbReference>
<dbReference type="InterPro" id="IPR005802">
    <property type="entry name" value="ADC_synth_comp_1"/>
</dbReference>
<dbReference type="GO" id="GO:0000162">
    <property type="term" value="P:L-tryptophan biosynthetic process"/>
    <property type="evidence" value="ECO:0007669"/>
    <property type="project" value="TreeGrafter"/>
</dbReference>
<keyword evidence="2" id="KW-0032">Aminotransferase</keyword>
<accession>A0AAW8P5S4</accession>
<dbReference type="Pfam" id="PF00425">
    <property type="entry name" value="Chorismate_bind"/>
    <property type="match status" value="1"/>
</dbReference>
<proteinExistence type="predicted"/>
<dbReference type="PRINTS" id="PR00095">
    <property type="entry name" value="ANTSNTHASEI"/>
</dbReference>
<feature type="domain" description="Chorismate-utilising enzyme C-terminal" evidence="1">
    <location>
        <begin position="120"/>
        <end position="372"/>
    </location>
</feature>